<sequence>MDVLTINQINPSQESPVPLRTVFEEKIREGMAVSMGTVTIPPGKRVPLQGVSNHIQNEYSIIVKGSILTECGGKTYRVSSGDATFIRAGEEHIAYNDGKEDCEVIWMLVG</sequence>
<reference evidence="2 3" key="1">
    <citation type="submission" date="2018-10" db="EMBL/GenBank/DDBJ databases">
        <title>Falsibacillus sp. genome draft.</title>
        <authorList>
            <person name="Shi S."/>
        </authorList>
    </citation>
    <scope>NUCLEOTIDE SEQUENCE [LARGE SCALE GENOMIC DNA]</scope>
    <source>
        <strain evidence="2 3">GY 10110</strain>
    </source>
</reference>
<feature type="domain" description="Cupin type-2" evidence="1">
    <location>
        <begin position="37"/>
        <end position="107"/>
    </location>
</feature>
<keyword evidence="3" id="KW-1185">Reference proteome</keyword>
<dbReference type="InterPro" id="IPR014710">
    <property type="entry name" value="RmlC-like_jellyroll"/>
</dbReference>
<evidence type="ECO:0000313" key="2">
    <source>
        <dbReference type="EMBL" id="RLQ94831.1"/>
    </source>
</evidence>
<evidence type="ECO:0000259" key="1">
    <source>
        <dbReference type="Pfam" id="PF07883"/>
    </source>
</evidence>
<proteinExistence type="predicted"/>
<evidence type="ECO:0000313" key="3">
    <source>
        <dbReference type="Proteomes" id="UP000276770"/>
    </source>
</evidence>
<dbReference type="EMBL" id="RCVZ01000008">
    <property type="protein sequence ID" value="RLQ94831.1"/>
    <property type="molecule type" value="Genomic_DNA"/>
</dbReference>
<dbReference type="InterPro" id="IPR011051">
    <property type="entry name" value="RmlC_Cupin_sf"/>
</dbReference>
<dbReference type="Gene3D" id="2.60.120.10">
    <property type="entry name" value="Jelly Rolls"/>
    <property type="match status" value="1"/>
</dbReference>
<protein>
    <submittedName>
        <fullName evidence="2">Cupin domain-containing protein</fullName>
    </submittedName>
</protein>
<dbReference type="Pfam" id="PF07883">
    <property type="entry name" value="Cupin_2"/>
    <property type="match status" value="1"/>
</dbReference>
<organism evidence="2 3">
    <name type="scientific">Falsibacillus albus</name>
    <dbReference type="NCBI Taxonomy" id="2478915"/>
    <lineage>
        <taxon>Bacteria</taxon>
        <taxon>Bacillati</taxon>
        <taxon>Bacillota</taxon>
        <taxon>Bacilli</taxon>
        <taxon>Bacillales</taxon>
        <taxon>Bacillaceae</taxon>
        <taxon>Falsibacillus</taxon>
    </lineage>
</organism>
<dbReference type="AlphaFoldDB" id="A0A3L7JYQ2"/>
<dbReference type="Proteomes" id="UP000276770">
    <property type="component" value="Unassembled WGS sequence"/>
</dbReference>
<name>A0A3L7JYQ2_9BACI</name>
<comment type="caution">
    <text evidence="2">The sequence shown here is derived from an EMBL/GenBank/DDBJ whole genome shotgun (WGS) entry which is preliminary data.</text>
</comment>
<accession>A0A3L7JYQ2</accession>
<gene>
    <name evidence="2" type="ORF">D9X91_12635</name>
</gene>
<dbReference type="RefSeq" id="WP_121680994.1">
    <property type="nucleotide sequence ID" value="NZ_RCVZ01000008.1"/>
</dbReference>
<dbReference type="OrthoDB" id="25744at2"/>
<dbReference type="InterPro" id="IPR013096">
    <property type="entry name" value="Cupin_2"/>
</dbReference>
<dbReference type="SUPFAM" id="SSF51182">
    <property type="entry name" value="RmlC-like cupins"/>
    <property type="match status" value="1"/>
</dbReference>